<feature type="compositionally biased region" description="Polar residues" evidence="1">
    <location>
        <begin position="202"/>
        <end position="218"/>
    </location>
</feature>
<reference evidence="3 4" key="1">
    <citation type="submission" date="2024-03" db="EMBL/GenBank/DDBJ databases">
        <title>The complete genome of Streptomyces sirii sp.nov.</title>
        <authorList>
            <person name="Zakalyukina Y.V."/>
            <person name="Belik A.R."/>
            <person name="Biryukov M.V."/>
            <person name="Baturina O.A."/>
            <person name="Kabilov M.R."/>
        </authorList>
    </citation>
    <scope>NUCLEOTIDE SEQUENCE [LARGE SCALE GENOMIC DNA]</scope>
    <source>
        <strain evidence="3 4">BP-8</strain>
    </source>
</reference>
<dbReference type="RefSeq" id="WP_407285370.1">
    <property type="nucleotide sequence ID" value="NZ_CP147982.1"/>
</dbReference>
<feature type="region of interest" description="Disordered" evidence="1">
    <location>
        <begin position="181"/>
        <end position="220"/>
    </location>
</feature>
<keyword evidence="2" id="KW-0812">Transmembrane</keyword>
<evidence type="ECO:0000256" key="2">
    <source>
        <dbReference type="SAM" id="Phobius"/>
    </source>
</evidence>
<dbReference type="EMBL" id="CP147982">
    <property type="protein sequence ID" value="WXK75230.1"/>
    <property type="molecule type" value="Genomic_DNA"/>
</dbReference>
<evidence type="ECO:0000313" key="3">
    <source>
        <dbReference type="EMBL" id="WXK75230.1"/>
    </source>
</evidence>
<proteinExistence type="predicted"/>
<dbReference type="Proteomes" id="UP001626628">
    <property type="component" value="Chromosome"/>
</dbReference>
<feature type="transmembrane region" description="Helical" evidence="2">
    <location>
        <begin position="135"/>
        <end position="153"/>
    </location>
</feature>
<feature type="transmembrane region" description="Helical" evidence="2">
    <location>
        <begin position="33"/>
        <end position="54"/>
    </location>
</feature>
<organism evidence="3 4">
    <name type="scientific">Streptomyces sirii</name>
    <dbReference type="NCBI Taxonomy" id="3127701"/>
    <lineage>
        <taxon>Bacteria</taxon>
        <taxon>Bacillati</taxon>
        <taxon>Actinomycetota</taxon>
        <taxon>Actinomycetes</taxon>
        <taxon>Kitasatosporales</taxon>
        <taxon>Streptomycetaceae</taxon>
        <taxon>Streptomyces</taxon>
    </lineage>
</organism>
<keyword evidence="4" id="KW-1185">Reference proteome</keyword>
<feature type="compositionally biased region" description="Pro residues" evidence="1">
    <location>
        <begin position="1"/>
        <end position="16"/>
    </location>
</feature>
<accession>A0ABZ2QFL2</accession>
<feature type="transmembrane region" description="Helical" evidence="2">
    <location>
        <begin position="227"/>
        <end position="248"/>
    </location>
</feature>
<sequence length="355" mass="37890">MSGDPAPPPAAPPPARSTPAGEERTATSLLGSVIAQASFLVAVMYFLGAIYMTAYYSYFRVDSFSLGFGFAEMAIQSLNVVTAPLAIVSVLAVLALRHLATTPAFDLTAQSDTDQTHLECLIRTLQRALRAVARAHLYIVGAGLVLLLLWFWLGEFRWTAPILLGVGVLLGQSPWVHNQAASGGTAVPSDADVGTAVRPDSDSGTTAPSSTDGSTTMPQPDAVLPGMWGRAVPVFTAGLLVMWGLSLGTAGLGEREARQAAANLVRRPAVVLLSADRISLAGPGVEVSDLGAKVHYRYRYTGLRRLIERNGRYYLLPLGWNHQTGPTYVIHESDDLRVELFPGIQDECGAWCTEG</sequence>
<gene>
    <name evidence="3" type="ORF">WAB15_04160</name>
</gene>
<evidence type="ECO:0000313" key="4">
    <source>
        <dbReference type="Proteomes" id="UP001626628"/>
    </source>
</evidence>
<keyword evidence="2" id="KW-1133">Transmembrane helix</keyword>
<feature type="transmembrane region" description="Helical" evidence="2">
    <location>
        <begin position="74"/>
        <end position="96"/>
    </location>
</feature>
<name>A0ABZ2QFL2_9ACTN</name>
<feature type="region of interest" description="Disordered" evidence="1">
    <location>
        <begin position="1"/>
        <end position="22"/>
    </location>
</feature>
<evidence type="ECO:0000256" key="1">
    <source>
        <dbReference type="SAM" id="MobiDB-lite"/>
    </source>
</evidence>
<keyword evidence="2" id="KW-0472">Membrane</keyword>
<protein>
    <submittedName>
        <fullName evidence="3">Uncharacterized protein</fullName>
    </submittedName>
</protein>